<accession>G8BTY9</accession>
<feature type="region of interest" description="Disordered" evidence="18">
    <location>
        <begin position="408"/>
        <end position="450"/>
    </location>
</feature>
<comment type="function">
    <text evidence="16">Second step of mRNA capping. Transfer of the GMP moiety of GTP to the 5'-end of RNA via an enzyme-GMP covalent reaction intermediate.</text>
</comment>
<keyword evidence="5 16" id="KW-0507">mRNA processing</keyword>
<dbReference type="FunFam" id="3.30.470.30:FF:000011">
    <property type="entry name" value="mRNA-capping enzyme subunit alpha"/>
    <property type="match status" value="1"/>
</dbReference>
<sequence length="450" mass="52520">MDRAAPEIPGILESGNVTQDLKMIVSKLLNSPKPLKTFPGSQPVSFQHSDMKEKLSSHDYYVCEKTDGLRVLMLIVINPMTKEQSTFMIDRENNYYLVNGFHFPKLPKKDKKELIETAQDGTLIDGELVIQTNPMTNLTELRYLMFDCLTMNGRNLTHSPTSSRLAHLGKEFYKPYFDMRSIFPDRCINFPFKISMKQMNFSYDLVNVYKTLDKLPHLSDGLIFTPVNTPYVVGAKDSYLLKWKPEEENSVDFKLILQIPMVEDTSLPRKDPNRWYYNYDTKPTFELYVWQGGSDVNRKLEVFDQPFNKKEMNLLENTYRKFTDLEISDEKWEELKALNEPLNGRIVECTKDPETDEWLMLRFRDDKLNGNHSSVVQNVLESINDSVKIEDLTEIVPIIKNNWDLRKNRHSNESSTSHAHINNRTQHQQQQNSSSSMPEPKYVDDDDWSE</sequence>
<evidence type="ECO:0000256" key="10">
    <source>
        <dbReference type="ARBA" id="ARBA00023134"/>
    </source>
</evidence>
<dbReference type="OrthoDB" id="200924at2759"/>
<dbReference type="GO" id="GO:0099122">
    <property type="term" value="F:RNA polymerase II C-terminal domain binding"/>
    <property type="evidence" value="ECO:0007669"/>
    <property type="project" value="EnsemblFungi"/>
</dbReference>
<dbReference type="PIRSF" id="PIRSF036959">
    <property type="entry name" value="mRNA_cap_alpha"/>
    <property type="match status" value="1"/>
</dbReference>
<organism evidence="21 22">
    <name type="scientific">Tetrapisispora phaffii (strain ATCC 24235 / CBS 4417 / NBRC 1672 / NRRL Y-8282 / UCD 70-5)</name>
    <name type="common">Yeast</name>
    <name type="synonym">Fabospora phaffii</name>
    <dbReference type="NCBI Taxonomy" id="1071381"/>
    <lineage>
        <taxon>Eukaryota</taxon>
        <taxon>Fungi</taxon>
        <taxon>Dikarya</taxon>
        <taxon>Ascomycota</taxon>
        <taxon>Saccharomycotina</taxon>
        <taxon>Saccharomycetes</taxon>
        <taxon>Saccharomycetales</taxon>
        <taxon>Saccharomycetaceae</taxon>
        <taxon>Tetrapisispora</taxon>
    </lineage>
</organism>
<evidence type="ECO:0000256" key="11">
    <source>
        <dbReference type="ARBA" id="ARBA00023242"/>
    </source>
</evidence>
<dbReference type="InterPro" id="IPR051029">
    <property type="entry name" value="mRNA_Capping_Enz/RNA_Phosphat"/>
</dbReference>
<evidence type="ECO:0000256" key="7">
    <source>
        <dbReference type="ARBA" id="ARBA00022695"/>
    </source>
</evidence>
<comment type="subunit">
    <text evidence="15">Heterodimer. The mRNA-capping enzyme is composed of two separate chains alpha and beta, respectively a mRNA guanylyltransferase and an mRNA 5'-triphosphate monophosphatase.</text>
</comment>
<evidence type="ECO:0000256" key="12">
    <source>
        <dbReference type="ARBA" id="ARBA00029909"/>
    </source>
</evidence>
<dbReference type="Gene3D" id="2.40.50.140">
    <property type="entry name" value="Nucleic acid-binding proteins"/>
    <property type="match status" value="1"/>
</dbReference>
<dbReference type="PANTHER" id="PTHR10367:SF17">
    <property type="entry name" value="MRNA-CAPPING ENZYME"/>
    <property type="match status" value="1"/>
</dbReference>
<feature type="domain" description="mRNA capping enzyme C-terminal" evidence="20">
    <location>
        <begin position="248"/>
        <end position="392"/>
    </location>
</feature>
<dbReference type="EMBL" id="HE612860">
    <property type="protein sequence ID" value="CCE63367.1"/>
    <property type="molecule type" value="Genomic_DNA"/>
</dbReference>
<evidence type="ECO:0000256" key="3">
    <source>
        <dbReference type="ARBA" id="ARBA00012475"/>
    </source>
</evidence>
<dbReference type="AlphaFoldDB" id="G8BTY9"/>
<dbReference type="Proteomes" id="UP000005666">
    <property type="component" value="Chromosome 5"/>
</dbReference>
<dbReference type="SUPFAM" id="SSF56091">
    <property type="entry name" value="DNA ligase/mRNA capping enzyme, catalytic domain"/>
    <property type="match status" value="1"/>
</dbReference>
<dbReference type="STRING" id="1071381.G8BTY9"/>
<dbReference type="Gene3D" id="3.30.470.30">
    <property type="entry name" value="DNA ligase/mRNA capping enzyme"/>
    <property type="match status" value="1"/>
</dbReference>
<feature type="compositionally biased region" description="Polar residues" evidence="18">
    <location>
        <begin position="413"/>
        <end position="425"/>
    </location>
</feature>
<evidence type="ECO:0000256" key="6">
    <source>
        <dbReference type="ARBA" id="ARBA00022679"/>
    </source>
</evidence>
<evidence type="ECO:0000256" key="9">
    <source>
        <dbReference type="ARBA" id="ARBA00023042"/>
    </source>
</evidence>
<gene>
    <name evidence="21" type="primary">TPHA0E02770</name>
    <name evidence="21" type="ordered locus">TPHA_0E02770</name>
</gene>
<evidence type="ECO:0000259" key="20">
    <source>
        <dbReference type="Pfam" id="PF03919"/>
    </source>
</evidence>
<dbReference type="InterPro" id="IPR013846">
    <property type="entry name" value="mRNA_cap_enzyme_C"/>
</dbReference>
<evidence type="ECO:0000256" key="15">
    <source>
        <dbReference type="ARBA" id="ARBA00047082"/>
    </source>
</evidence>
<comment type="catalytic activity">
    <reaction evidence="14">
        <text>a 5'-end diphospho-ribonucleoside in mRNA + GTP + H(+) = a 5'-end (5'-triphosphoguanosine)-ribonucleoside in mRNA + diphosphate</text>
        <dbReference type="Rhea" id="RHEA:67012"/>
        <dbReference type="Rhea" id="RHEA-COMP:17165"/>
        <dbReference type="Rhea" id="RHEA-COMP:17166"/>
        <dbReference type="ChEBI" id="CHEBI:15378"/>
        <dbReference type="ChEBI" id="CHEBI:33019"/>
        <dbReference type="ChEBI" id="CHEBI:37565"/>
        <dbReference type="ChEBI" id="CHEBI:167616"/>
        <dbReference type="ChEBI" id="CHEBI:167617"/>
        <dbReference type="EC" id="2.7.7.50"/>
    </reaction>
    <physiologicalReaction direction="left-to-right" evidence="14">
        <dbReference type="Rhea" id="RHEA:67013"/>
    </physiologicalReaction>
</comment>
<dbReference type="RefSeq" id="XP_003685801.1">
    <property type="nucleotide sequence ID" value="XM_003685753.1"/>
</dbReference>
<dbReference type="CDD" id="cd07895">
    <property type="entry name" value="Adenylation_mRNA_capping"/>
    <property type="match status" value="1"/>
</dbReference>
<protein>
    <recommendedName>
        <fullName evidence="4 16">mRNA-capping enzyme subunit alpha</fullName>
        <ecNumber evidence="3 16">2.7.7.50</ecNumber>
    </recommendedName>
    <alternativeName>
        <fullName evidence="12 16">GTP--RNA guanylyltransferase</fullName>
    </alternativeName>
    <alternativeName>
        <fullName evidence="13 16">mRNA guanylyltransferase</fullName>
    </alternativeName>
</protein>
<dbReference type="FunFam" id="2.40.50.140:FF:000253">
    <property type="entry name" value="mRNA-capping enzyme subunit alpha"/>
    <property type="match status" value="1"/>
</dbReference>
<dbReference type="GO" id="GO:0031533">
    <property type="term" value="C:mRNA capping enzyme complex"/>
    <property type="evidence" value="ECO:0007669"/>
    <property type="project" value="EnsemblFungi"/>
</dbReference>
<dbReference type="InterPro" id="IPR001339">
    <property type="entry name" value="mRNA_cap_enzyme_adenylation"/>
</dbReference>
<dbReference type="KEGG" id="tpf:TPHA_0E02770"/>
<evidence type="ECO:0000259" key="19">
    <source>
        <dbReference type="Pfam" id="PF01331"/>
    </source>
</evidence>
<dbReference type="GO" id="GO:0008033">
    <property type="term" value="P:tRNA processing"/>
    <property type="evidence" value="ECO:0007669"/>
    <property type="project" value="EnsemblFungi"/>
</dbReference>
<dbReference type="GO" id="GO:0005525">
    <property type="term" value="F:GTP binding"/>
    <property type="evidence" value="ECO:0007669"/>
    <property type="project" value="UniProtKB-KW"/>
</dbReference>
<dbReference type="Pfam" id="PF01331">
    <property type="entry name" value="mRNA_cap_enzyme"/>
    <property type="match status" value="1"/>
</dbReference>
<evidence type="ECO:0000256" key="5">
    <source>
        <dbReference type="ARBA" id="ARBA00022664"/>
    </source>
</evidence>
<feature type="domain" description="mRNA capping enzyme adenylation" evidence="19">
    <location>
        <begin position="42"/>
        <end position="244"/>
    </location>
</feature>
<keyword evidence="11 16" id="KW-0539">Nucleus</keyword>
<dbReference type="InterPro" id="IPR017075">
    <property type="entry name" value="mRNA_cap_enzyme_alpha"/>
</dbReference>
<dbReference type="Pfam" id="PF03919">
    <property type="entry name" value="mRNA_cap_C"/>
    <property type="match status" value="1"/>
</dbReference>
<dbReference type="HOGENOM" id="CLU_021710_0_2_1"/>
<evidence type="ECO:0000313" key="21">
    <source>
        <dbReference type="EMBL" id="CCE63367.1"/>
    </source>
</evidence>
<proteinExistence type="inferred from homology"/>
<feature type="compositionally biased region" description="Low complexity" evidence="18">
    <location>
        <begin position="426"/>
        <end position="436"/>
    </location>
</feature>
<keyword evidence="7 16" id="KW-0548">Nucleotidyltransferase</keyword>
<evidence type="ECO:0000256" key="13">
    <source>
        <dbReference type="ARBA" id="ARBA00030702"/>
    </source>
</evidence>
<evidence type="ECO:0000256" key="1">
    <source>
        <dbReference type="ARBA" id="ARBA00004123"/>
    </source>
</evidence>
<evidence type="ECO:0000256" key="8">
    <source>
        <dbReference type="ARBA" id="ARBA00022741"/>
    </source>
</evidence>
<keyword evidence="22" id="KW-1185">Reference proteome</keyword>
<reference evidence="21 22" key="1">
    <citation type="journal article" date="2011" name="Proc. Natl. Acad. Sci. U.S.A.">
        <title>Evolutionary erosion of yeast sex chromosomes by mating-type switching accidents.</title>
        <authorList>
            <person name="Gordon J.L."/>
            <person name="Armisen D."/>
            <person name="Proux-Wera E."/>
            <person name="Oheigeartaigh S.S."/>
            <person name="Byrne K.P."/>
            <person name="Wolfe K.H."/>
        </authorList>
    </citation>
    <scope>NUCLEOTIDE SEQUENCE [LARGE SCALE GENOMIC DNA]</scope>
    <source>
        <strain evidence="22">ATCC 24235 / CBS 4417 / NBRC 1672 / NRRL Y-8282 / UCD 70-5</strain>
    </source>
</reference>
<evidence type="ECO:0000256" key="4">
    <source>
        <dbReference type="ARBA" id="ARBA00019171"/>
    </source>
</evidence>
<keyword evidence="8 16" id="KW-0547">Nucleotide-binding</keyword>
<name>G8BTY9_TETPH</name>
<dbReference type="GO" id="GO:0006370">
    <property type="term" value="P:7-methylguanosine mRNA capping"/>
    <property type="evidence" value="ECO:0007669"/>
    <property type="project" value="UniProtKB-KW"/>
</dbReference>
<dbReference type="EC" id="2.7.7.50" evidence="3 16"/>
<keyword evidence="9 16" id="KW-0506">mRNA capping</keyword>
<keyword evidence="6 16" id="KW-0808">Transferase</keyword>
<dbReference type="PANTHER" id="PTHR10367">
    <property type="entry name" value="MRNA-CAPPING ENZYME"/>
    <property type="match status" value="1"/>
</dbReference>
<comment type="similarity">
    <text evidence="2 16">Belongs to the eukaryotic GTase family.</text>
</comment>
<evidence type="ECO:0000256" key="2">
    <source>
        <dbReference type="ARBA" id="ARBA00010237"/>
    </source>
</evidence>
<comment type="subcellular location">
    <subcellularLocation>
        <location evidence="1 16">Nucleus</location>
    </subcellularLocation>
</comment>
<dbReference type="GO" id="GO:0045944">
    <property type="term" value="P:positive regulation of transcription by RNA polymerase II"/>
    <property type="evidence" value="ECO:0007669"/>
    <property type="project" value="EnsemblFungi"/>
</dbReference>
<evidence type="ECO:0000256" key="14">
    <source>
        <dbReference type="ARBA" id="ARBA00044624"/>
    </source>
</evidence>
<feature type="active site" description="N6-GMP-lysine intermediate" evidence="17">
    <location>
        <position position="65"/>
    </location>
</feature>
<dbReference type="GO" id="GO:0005524">
    <property type="term" value="F:ATP binding"/>
    <property type="evidence" value="ECO:0007669"/>
    <property type="project" value="InterPro"/>
</dbReference>
<dbReference type="SUPFAM" id="SSF50249">
    <property type="entry name" value="Nucleic acid-binding proteins"/>
    <property type="match status" value="1"/>
</dbReference>
<dbReference type="GO" id="GO:0004484">
    <property type="term" value="F:mRNA guanylyltransferase activity"/>
    <property type="evidence" value="ECO:0007669"/>
    <property type="project" value="UniProtKB-EC"/>
</dbReference>
<evidence type="ECO:0000256" key="16">
    <source>
        <dbReference type="PIRNR" id="PIRNR036959"/>
    </source>
</evidence>
<dbReference type="eggNOG" id="KOG2386">
    <property type="taxonomic scope" value="Eukaryota"/>
</dbReference>
<dbReference type="GeneID" id="11531434"/>
<evidence type="ECO:0000256" key="18">
    <source>
        <dbReference type="SAM" id="MobiDB-lite"/>
    </source>
</evidence>
<dbReference type="InterPro" id="IPR012340">
    <property type="entry name" value="NA-bd_OB-fold"/>
</dbReference>
<dbReference type="OMA" id="KDYYVCE"/>
<evidence type="ECO:0000313" key="22">
    <source>
        <dbReference type="Proteomes" id="UP000005666"/>
    </source>
</evidence>
<keyword evidence="10 16" id="KW-0342">GTP-binding</keyword>
<evidence type="ECO:0000256" key="17">
    <source>
        <dbReference type="PIRSR" id="PIRSR036959-1"/>
    </source>
</evidence>